<dbReference type="Proteomes" id="UP000217289">
    <property type="component" value="Chromosome"/>
</dbReference>
<organism evidence="1 2">
    <name type="scientific">Melittangium boletus DSM 14713</name>
    <dbReference type="NCBI Taxonomy" id="1294270"/>
    <lineage>
        <taxon>Bacteria</taxon>
        <taxon>Pseudomonadati</taxon>
        <taxon>Myxococcota</taxon>
        <taxon>Myxococcia</taxon>
        <taxon>Myxococcales</taxon>
        <taxon>Cystobacterineae</taxon>
        <taxon>Archangiaceae</taxon>
        <taxon>Melittangium</taxon>
    </lineage>
</organism>
<dbReference type="EMBL" id="CP022163">
    <property type="protein sequence ID" value="ATB27600.1"/>
    <property type="molecule type" value="Genomic_DNA"/>
</dbReference>
<dbReference type="InterPro" id="IPR011754">
    <property type="entry name" value="Mxa_paralog_2268"/>
</dbReference>
<dbReference type="Pfam" id="PF09544">
    <property type="entry name" value="DUF2381"/>
    <property type="match status" value="1"/>
</dbReference>
<evidence type="ECO:0008006" key="3">
    <source>
        <dbReference type="Google" id="ProtNLM"/>
    </source>
</evidence>
<name>A0A250I8R7_9BACT</name>
<keyword evidence="2" id="KW-1185">Reference proteome</keyword>
<proteinExistence type="predicted"/>
<protein>
    <recommendedName>
        <fullName evidence="3">DUF2381 family protein</fullName>
    </recommendedName>
</protein>
<evidence type="ECO:0000313" key="1">
    <source>
        <dbReference type="EMBL" id="ATB27600.1"/>
    </source>
</evidence>
<dbReference type="AlphaFoldDB" id="A0A250I8R7"/>
<accession>A0A250I8R7</accession>
<sequence>MAAGVSTYLRFNAPIDRASLEVEGRAARFKLVDSGEYTLTLEVAVEPGPGEKLGVRVRYKDGGAPAYAALVLVSHPTLVDKEVEVVRRPRTVEALEARLSHVEAELVSLKAQRARSGLPSIAFAGMFDSMGVRATLFFGRPAPGNKGGLELGIGTGYRATRWAMVVVQVRNLPGQSAWAPGAARLTSVKGTPVKVLSVHMEKPQLQPGEFALVAVMVEPPASNEVRFQLELMDTEGGRLLPITEVQL</sequence>
<gene>
    <name evidence="1" type="ORF">MEBOL_001044</name>
</gene>
<reference evidence="1 2" key="1">
    <citation type="submission" date="2017-06" db="EMBL/GenBank/DDBJ databases">
        <authorList>
            <person name="Kim H.J."/>
            <person name="Triplett B.A."/>
        </authorList>
    </citation>
    <scope>NUCLEOTIDE SEQUENCE [LARGE SCALE GENOMIC DNA]</scope>
    <source>
        <strain evidence="1 2">DSM 14713</strain>
    </source>
</reference>
<dbReference type="NCBIfam" id="TIGR02268">
    <property type="entry name" value="Myxococcus xanthus paralogous family TIGR02268"/>
    <property type="match status" value="1"/>
</dbReference>
<evidence type="ECO:0000313" key="2">
    <source>
        <dbReference type="Proteomes" id="UP000217289"/>
    </source>
</evidence>
<dbReference type="KEGG" id="mbd:MEBOL_001044"/>